<dbReference type="RefSeq" id="WP_244412501.1">
    <property type="nucleotide sequence ID" value="NZ_AP025564.1"/>
</dbReference>
<dbReference type="SUPFAM" id="SSF50249">
    <property type="entry name" value="Nucleic acid-binding proteins"/>
    <property type="match status" value="1"/>
</dbReference>
<dbReference type="InterPro" id="IPR027417">
    <property type="entry name" value="P-loop_NTPase"/>
</dbReference>
<dbReference type="SMART" id="SM00490">
    <property type="entry name" value="HELICc"/>
    <property type="match status" value="1"/>
</dbReference>
<dbReference type="PROSITE" id="PS51194">
    <property type="entry name" value="HELICASE_CTER"/>
    <property type="match status" value="1"/>
</dbReference>
<organism evidence="11 12">
    <name type="scientific">Raoultibacter timonensis</name>
    <dbReference type="NCBI Taxonomy" id="1907662"/>
    <lineage>
        <taxon>Bacteria</taxon>
        <taxon>Bacillati</taxon>
        <taxon>Actinomycetota</taxon>
        <taxon>Coriobacteriia</taxon>
        <taxon>Eggerthellales</taxon>
        <taxon>Eggerthellaceae</taxon>
        <taxon>Raoultibacter</taxon>
    </lineage>
</organism>
<dbReference type="InterPro" id="IPR001650">
    <property type="entry name" value="Helicase_C-like"/>
</dbReference>
<dbReference type="Pfam" id="PF00271">
    <property type="entry name" value="Helicase_C"/>
    <property type="match status" value="1"/>
</dbReference>
<accession>A0ABM7WIW5</accession>
<evidence type="ECO:0000256" key="7">
    <source>
        <dbReference type="ARBA" id="ARBA00023204"/>
    </source>
</evidence>
<reference evidence="11 12" key="1">
    <citation type="submission" date="2022-01" db="EMBL/GenBank/DDBJ databases">
        <title>Novel bile acid biosynthetic pathways are enriched in the microbiome of centenarians.</title>
        <authorList>
            <person name="Sato Y."/>
            <person name="Atarashi K."/>
            <person name="Plichta R.D."/>
            <person name="Arai Y."/>
            <person name="Sasajima S."/>
            <person name="Kearney M.S."/>
            <person name="Suda W."/>
            <person name="Takeshita K."/>
            <person name="Sasaki T."/>
            <person name="Okamoto S."/>
            <person name="Skelly N.A."/>
            <person name="Okamura Y."/>
            <person name="Vlamakis H."/>
            <person name="Li Y."/>
            <person name="Tanoue T."/>
            <person name="Takei H."/>
            <person name="Nittono H."/>
            <person name="Narushima S."/>
            <person name="Irie J."/>
            <person name="Itoh H."/>
            <person name="Moriya K."/>
            <person name="Sugiura Y."/>
            <person name="Suematsu M."/>
            <person name="Moritoki N."/>
            <person name="Shibata S."/>
            <person name="Littman R.D."/>
            <person name="Fischbach A.M."/>
            <person name="Uwamino Y."/>
            <person name="Inoue T."/>
            <person name="Honda A."/>
            <person name="Hattori M."/>
            <person name="Murai T."/>
            <person name="Xavier J.R."/>
            <person name="Hirose N."/>
            <person name="Honda K."/>
        </authorList>
    </citation>
    <scope>NUCLEOTIDE SEQUENCE [LARGE SCALE GENOMIC DNA]</scope>
    <source>
        <strain evidence="11 12">CE91-St30</strain>
    </source>
</reference>
<dbReference type="InterPro" id="IPR033454">
    <property type="entry name" value="RecG_wedge"/>
</dbReference>
<evidence type="ECO:0000256" key="6">
    <source>
        <dbReference type="ARBA" id="ARBA00023125"/>
    </source>
</evidence>
<keyword evidence="1" id="KW-0547">Nucleotide-binding</keyword>
<evidence type="ECO:0000259" key="9">
    <source>
        <dbReference type="PROSITE" id="PS51192"/>
    </source>
</evidence>
<dbReference type="Gene3D" id="3.40.50.300">
    <property type="entry name" value="P-loop containing nucleotide triphosphate hydrolases"/>
    <property type="match status" value="2"/>
</dbReference>
<evidence type="ECO:0000313" key="12">
    <source>
        <dbReference type="Proteomes" id="UP001320544"/>
    </source>
</evidence>
<dbReference type="Pfam" id="PF00270">
    <property type="entry name" value="DEAD"/>
    <property type="match status" value="1"/>
</dbReference>
<dbReference type="InterPro" id="IPR045562">
    <property type="entry name" value="RecG_dom3_C"/>
</dbReference>
<dbReference type="Gene3D" id="2.40.50.140">
    <property type="entry name" value="Nucleic acid-binding proteins"/>
    <property type="match status" value="1"/>
</dbReference>
<feature type="domain" description="Helicase ATP-binding" evidence="9">
    <location>
        <begin position="298"/>
        <end position="459"/>
    </location>
</feature>
<dbReference type="InterPro" id="IPR014001">
    <property type="entry name" value="Helicase_ATP-bd"/>
</dbReference>
<keyword evidence="5" id="KW-0067">ATP-binding</keyword>
<dbReference type="SUPFAM" id="SSF52540">
    <property type="entry name" value="P-loop containing nucleoside triphosphate hydrolases"/>
    <property type="match status" value="2"/>
</dbReference>
<proteinExistence type="predicted"/>
<evidence type="ECO:0000256" key="2">
    <source>
        <dbReference type="ARBA" id="ARBA00022763"/>
    </source>
</evidence>
<dbReference type="PANTHER" id="PTHR47964:SF1">
    <property type="entry name" value="ATP-DEPENDENT DNA HELICASE HOMOLOG RECG, CHLOROPLASTIC"/>
    <property type="match status" value="1"/>
</dbReference>
<dbReference type="InterPro" id="IPR047112">
    <property type="entry name" value="RecG/Mfd"/>
</dbReference>
<dbReference type="EMBL" id="AP025564">
    <property type="protein sequence ID" value="BDE96216.1"/>
    <property type="molecule type" value="Genomic_DNA"/>
</dbReference>
<dbReference type="GO" id="GO:0004386">
    <property type="term" value="F:helicase activity"/>
    <property type="evidence" value="ECO:0007669"/>
    <property type="project" value="UniProtKB-KW"/>
</dbReference>
<keyword evidence="6" id="KW-0238">DNA-binding</keyword>
<dbReference type="Pfam" id="PF19833">
    <property type="entry name" value="RecG_dom3_C"/>
    <property type="match status" value="1"/>
</dbReference>
<dbReference type="InterPro" id="IPR012340">
    <property type="entry name" value="NA-bd_OB-fold"/>
</dbReference>
<feature type="domain" description="Helicase C-terminal" evidence="10">
    <location>
        <begin position="521"/>
        <end position="671"/>
    </location>
</feature>
<evidence type="ECO:0000259" key="10">
    <source>
        <dbReference type="PROSITE" id="PS51194"/>
    </source>
</evidence>
<gene>
    <name evidence="11" type="primary">recG</name>
    <name evidence="11" type="ORF">CE91St30_15490</name>
</gene>
<evidence type="ECO:0000313" key="11">
    <source>
        <dbReference type="EMBL" id="BDE96216.1"/>
    </source>
</evidence>
<evidence type="ECO:0000256" key="5">
    <source>
        <dbReference type="ARBA" id="ARBA00022840"/>
    </source>
</evidence>
<evidence type="ECO:0000256" key="4">
    <source>
        <dbReference type="ARBA" id="ARBA00022806"/>
    </source>
</evidence>
<dbReference type="PROSITE" id="PS51192">
    <property type="entry name" value="HELICASE_ATP_BIND_1"/>
    <property type="match status" value="1"/>
</dbReference>
<keyword evidence="3" id="KW-0378">Hydrolase</keyword>
<dbReference type="Proteomes" id="UP001320544">
    <property type="component" value="Chromosome"/>
</dbReference>
<evidence type="ECO:0000256" key="8">
    <source>
        <dbReference type="ARBA" id="ARBA00049819"/>
    </source>
</evidence>
<dbReference type="PANTHER" id="PTHR47964">
    <property type="entry name" value="ATP-DEPENDENT DNA HELICASE HOMOLOG RECG, CHLOROPLASTIC"/>
    <property type="match status" value="1"/>
</dbReference>
<keyword evidence="4 11" id="KW-0347">Helicase</keyword>
<keyword evidence="7" id="KW-0234">DNA repair</keyword>
<dbReference type="InterPro" id="IPR011545">
    <property type="entry name" value="DEAD/DEAH_box_helicase_dom"/>
</dbReference>
<keyword evidence="2" id="KW-0227">DNA damage</keyword>
<dbReference type="SMART" id="SM00487">
    <property type="entry name" value="DEXDc"/>
    <property type="match status" value="1"/>
</dbReference>
<dbReference type="CDD" id="cd04488">
    <property type="entry name" value="RecG_wedge_OBF"/>
    <property type="match status" value="1"/>
</dbReference>
<keyword evidence="12" id="KW-1185">Reference proteome</keyword>
<protein>
    <recommendedName>
        <fullName evidence="8">Probable DNA 3'-5' helicase RecG</fullName>
    </recommendedName>
</protein>
<evidence type="ECO:0000256" key="1">
    <source>
        <dbReference type="ARBA" id="ARBA00022741"/>
    </source>
</evidence>
<name>A0ABM7WIW5_9ACTN</name>
<sequence length="743" mass="81423">MSTQATTASNGKAAGERTPDRLAATLAFDEPVSRVRLVSPMRASALAKLGVRTVRDLLTHFPRRYIDMSRIEDVAHAQIGEMVTIAGTVHEIKLKKPKPRFSLVEIALTDRSGVLMITCFRQPWLMDQVKKGDRLAVSGKLEFNYGFKRMTNPFIEEADDSFDERHGRIIAVHPATERISTAWMRRLVGNALSLCRGAFDPLPVDLRAKYRLPSRMSALSSIHFPVSMDEVAMARRRLVYEEVLMLELHLMMDETRRSAGKPVTAHATDGSHMRALEQNLPFTLTDEQASARDDILRAMAADQAANHMLLGDVGTGKTVVASFGLAAVADTGTQAAMMAPTEVLARQYAGKLGPLLDAAGITWEVLTGSTAPAEREAVIERVAGGTVDVLFGTHALLEDDVRFRNLTFVVIDEQQRFGVDQRAALLAKGEAPDALYMTATPIPRTLALALYGSLTLSYIKNRPLNSAGNTTKVYAKSERGRAYDAALAALAEGHQVYVVCPLVGKPHPNSEAERKAKRENDLESDEYEYAVISIEDESDIEDDAKAAIQEAAFLQEKTFSSYRVDLLHGKMSGAEKQEVMDRFRAGISQVLVATTVIEVGVDVPNATVMIIEDAERFGLSQLHQLRGRVGRGTEPGEVFLVSGSKAPSALERLAAMEKTEDGFELASYDLSLRREGDILGNRQHGASMLKLVNVVRDGKIIEAAHADARAMLAEDAALESDRYRAFGREVRLAFRGFDEVKGG</sequence>
<dbReference type="Pfam" id="PF17191">
    <property type="entry name" value="RecG_wedge"/>
    <property type="match status" value="1"/>
</dbReference>
<evidence type="ECO:0000256" key="3">
    <source>
        <dbReference type="ARBA" id="ARBA00022801"/>
    </source>
</evidence>